<organism evidence="7 8">
    <name type="scientific">Mucilaginibacter corticis</name>
    <dbReference type="NCBI Taxonomy" id="2597670"/>
    <lineage>
        <taxon>Bacteria</taxon>
        <taxon>Pseudomonadati</taxon>
        <taxon>Bacteroidota</taxon>
        <taxon>Sphingobacteriia</taxon>
        <taxon>Sphingobacteriales</taxon>
        <taxon>Sphingobacteriaceae</taxon>
        <taxon>Mucilaginibacter</taxon>
    </lineage>
</organism>
<dbReference type="InterPro" id="IPR037066">
    <property type="entry name" value="Plug_dom_sf"/>
</dbReference>
<dbReference type="GO" id="GO:0030246">
    <property type="term" value="F:carbohydrate binding"/>
    <property type="evidence" value="ECO:0007669"/>
    <property type="project" value="InterPro"/>
</dbReference>
<dbReference type="Gene3D" id="2.40.170.20">
    <property type="entry name" value="TonB-dependent receptor, beta-barrel domain"/>
    <property type="match status" value="1"/>
</dbReference>
<keyword evidence="8" id="KW-1185">Reference proteome</keyword>
<dbReference type="Pfam" id="PF13715">
    <property type="entry name" value="CarbopepD_reg_2"/>
    <property type="match status" value="1"/>
</dbReference>
<dbReference type="SUPFAM" id="SSF56935">
    <property type="entry name" value="Porins"/>
    <property type="match status" value="1"/>
</dbReference>
<dbReference type="RefSeq" id="WP_144249062.1">
    <property type="nucleotide sequence ID" value="NZ_VLPK01000002.1"/>
</dbReference>
<keyword evidence="4" id="KW-0732">Signal</keyword>
<dbReference type="GO" id="GO:0009279">
    <property type="term" value="C:cell outer membrane"/>
    <property type="evidence" value="ECO:0007669"/>
    <property type="project" value="UniProtKB-SubCell"/>
</dbReference>
<dbReference type="InterPro" id="IPR013784">
    <property type="entry name" value="Carb-bd-like_fold"/>
</dbReference>
<evidence type="ECO:0000256" key="2">
    <source>
        <dbReference type="ARBA" id="ARBA00023136"/>
    </source>
</evidence>
<dbReference type="PANTHER" id="PTHR40980:SF4">
    <property type="entry name" value="TONB-DEPENDENT RECEPTOR-LIKE BETA-BARREL DOMAIN-CONTAINING PROTEIN"/>
    <property type="match status" value="1"/>
</dbReference>
<dbReference type="Pfam" id="PF14905">
    <property type="entry name" value="OMP_b-brl_3"/>
    <property type="match status" value="1"/>
</dbReference>
<dbReference type="InterPro" id="IPR036942">
    <property type="entry name" value="Beta-barrel_TonB_sf"/>
</dbReference>
<evidence type="ECO:0000256" key="3">
    <source>
        <dbReference type="ARBA" id="ARBA00023237"/>
    </source>
</evidence>
<keyword evidence="7" id="KW-0675">Receptor</keyword>
<evidence type="ECO:0000259" key="5">
    <source>
        <dbReference type="Pfam" id="PF07715"/>
    </source>
</evidence>
<dbReference type="InterPro" id="IPR041700">
    <property type="entry name" value="OMP_b-brl_3"/>
</dbReference>
<evidence type="ECO:0000313" key="7">
    <source>
        <dbReference type="EMBL" id="TSJ41024.1"/>
    </source>
</evidence>
<reference evidence="7 8" key="1">
    <citation type="submission" date="2019-07" db="EMBL/GenBank/DDBJ databases">
        <authorList>
            <person name="Huq M.A."/>
        </authorList>
    </citation>
    <scope>NUCLEOTIDE SEQUENCE [LARGE SCALE GENOMIC DNA]</scope>
    <source>
        <strain evidence="7 8">MAH-19</strain>
    </source>
</reference>
<comment type="caution">
    <text evidence="7">The sequence shown here is derived from an EMBL/GenBank/DDBJ whole genome shotgun (WGS) entry which is preliminary data.</text>
</comment>
<dbReference type="InterPro" id="IPR012910">
    <property type="entry name" value="Plug_dom"/>
</dbReference>
<gene>
    <name evidence="7" type="ORF">FO440_14925</name>
</gene>
<keyword evidence="2" id="KW-0472">Membrane</keyword>
<dbReference type="Gene3D" id="2.60.40.1120">
    <property type="entry name" value="Carboxypeptidase-like, regulatory domain"/>
    <property type="match status" value="1"/>
</dbReference>
<evidence type="ECO:0000256" key="4">
    <source>
        <dbReference type="SAM" id="SignalP"/>
    </source>
</evidence>
<dbReference type="Pfam" id="PF07715">
    <property type="entry name" value="Plug"/>
    <property type="match status" value="1"/>
</dbReference>
<dbReference type="AlphaFoldDB" id="A0A556MM62"/>
<keyword evidence="3" id="KW-0998">Cell outer membrane</keyword>
<dbReference type="EMBL" id="VLPK01000002">
    <property type="protein sequence ID" value="TSJ41024.1"/>
    <property type="molecule type" value="Genomic_DNA"/>
</dbReference>
<evidence type="ECO:0000313" key="8">
    <source>
        <dbReference type="Proteomes" id="UP000318733"/>
    </source>
</evidence>
<dbReference type="Gene3D" id="2.170.130.10">
    <property type="entry name" value="TonB-dependent receptor, plug domain"/>
    <property type="match status" value="1"/>
</dbReference>
<sequence>MVKKLYLFLFFLLFTVLAYAQNATLKGQLTDRATHEALPGAVIHFDDFNNAVVADEKGNYTFTNVAPGEYKVKVKFIGYESFEKKIKLSAGQVLILDIQLDAKNNNLEAVNIYDRLPNGTEEAARDNEKNSNNIKNVISAKAIEKSPDINAANVLQRMSGVTIQRNAGGDDAYAIIRGLEPRYNNTLINGVKIASPSNKTRLVSLSVVPSDLLDRIEVDKTLLPDMEGDAIGGTVNMIFKDAPDKRLISATGSVGYNQIFIDRKFLKFSSADIKKYSPSEANGPSYVAQPNDFTRSNLDFKNVNPPPASTFSVSYGERFLKNKLGFIIGNSFQNLYFGSNTEGNDGNANPNDPDHRPRINDITNRSISSHQLLNNLITHLDYKINDKNKIMLDNVLLYSRLEEASVSADTSITGGNGGRSVPGSGPVSSVYQSTLSNQIIENLKLSGEHILNTHFKFNWYGAFSDAYVRTPDQADINTNILITYDPVSGKFNKSPDYFDDISRVWAHNEDKDFDGAGNLTYKTNFNDIKLELKAGGLYRHKTRYNYEDQYTLRPVANDNGGKPIFTDINAANWNVYNPYGAGEFNINNYNAFENITAYYGEFKITFSQLDVFGGVRSETTSQGYHVRQDITNASDVNKNYTDILPSITLKYKLNEKTNLRFAYFASLARPAYFELVPTVPPSTGGSAVEGNPALNHTTANNYDLRYELFPRADELFFIGAYYKQLTNPIEYAYGGSSGPNTVYKPINSASAKVAGFEIAYTRFFGNIGLSGNYAYNYSDVNASKIDRNNPQFHILEHRMLTGASVHDLNASLLYRNKAAGLNVQIAYQYLGKTLVGVYPDNGDNYIQQPLSTLAFSADKAAGKHFTVFTKLNNLLNTHTTVVLHNFQNGNEVTKATYLLGLRYNY</sequence>
<feature type="chain" id="PRO_5021902354" evidence="4">
    <location>
        <begin position="21"/>
        <end position="905"/>
    </location>
</feature>
<evidence type="ECO:0000259" key="6">
    <source>
        <dbReference type="Pfam" id="PF14905"/>
    </source>
</evidence>
<dbReference type="SUPFAM" id="SSF49452">
    <property type="entry name" value="Starch-binding domain-like"/>
    <property type="match status" value="1"/>
</dbReference>
<dbReference type="OrthoDB" id="8727862at2"/>
<comment type="subcellular location">
    <subcellularLocation>
        <location evidence="1">Cell outer membrane</location>
    </subcellularLocation>
</comment>
<protein>
    <submittedName>
        <fullName evidence="7">TonB-dependent receptor</fullName>
    </submittedName>
</protein>
<accession>A0A556MM62</accession>
<feature type="domain" description="TonB-dependent receptor plug" evidence="5">
    <location>
        <begin position="133"/>
        <end position="234"/>
    </location>
</feature>
<name>A0A556MM62_9SPHI</name>
<feature type="signal peptide" evidence="4">
    <location>
        <begin position="1"/>
        <end position="20"/>
    </location>
</feature>
<dbReference type="Proteomes" id="UP000318733">
    <property type="component" value="Unassembled WGS sequence"/>
</dbReference>
<feature type="domain" description="Outer membrane protein beta-barrel" evidence="6">
    <location>
        <begin position="584"/>
        <end position="890"/>
    </location>
</feature>
<dbReference type="PANTHER" id="PTHR40980">
    <property type="entry name" value="PLUG DOMAIN-CONTAINING PROTEIN"/>
    <property type="match status" value="1"/>
</dbReference>
<evidence type="ECO:0000256" key="1">
    <source>
        <dbReference type="ARBA" id="ARBA00004442"/>
    </source>
</evidence>
<proteinExistence type="predicted"/>